<name>A0ABT6KKN3_9MICO</name>
<evidence type="ECO:0000259" key="1">
    <source>
        <dbReference type="Pfam" id="PF13794"/>
    </source>
</evidence>
<reference evidence="2 3" key="1">
    <citation type="submission" date="2023-04" db="EMBL/GenBank/DDBJ databases">
        <title>Genome Encyclopedia of Bacteria and Archaea VI: Functional Genomics of Type Strains.</title>
        <authorList>
            <person name="Whitman W."/>
        </authorList>
    </citation>
    <scope>NUCLEOTIDE SEQUENCE [LARGE SCALE GENOMIC DNA]</scope>
    <source>
        <strain evidence="2 3">SG_E_30_P1</strain>
    </source>
</reference>
<dbReference type="Gene3D" id="1.20.1260.10">
    <property type="match status" value="1"/>
</dbReference>
<evidence type="ECO:0000313" key="2">
    <source>
        <dbReference type="EMBL" id="MDH6180424.1"/>
    </source>
</evidence>
<gene>
    <name evidence="2" type="ORF">M2152_000606</name>
</gene>
<proteinExistence type="predicted"/>
<sequence>MAQWFRRRSRRTEAPRIRPRSEDLAATRLDLHEFAPPVQEFLGRAAYVQLTIFENLSRAVASAPTTAGKAAIGAAAELSIAKHRALAAELERVGASVADAMEPYTASVDEFDRRTRGADWFETLMTAYITAGFLDDFFARLASGLPADEQARVDTIYADRSGEKILAEQLTEALSSNTRLAARLAMWGRRLVGDTMLVARSALSMDTVSKANAVRVEPVFTELIAAHTRRMDALGLTA</sequence>
<protein>
    <recommendedName>
        <fullName evidence="1">Ferritin-like domain-containing protein</fullName>
    </recommendedName>
</protein>
<comment type="caution">
    <text evidence="2">The sequence shown here is derived from an EMBL/GenBank/DDBJ whole genome shotgun (WGS) entry which is preliminary data.</text>
</comment>
<dbReference type="EMBL" id="JARXVQ010000001">
    <property type="protein sequence ID" value="MDH6180424.1"/>
    <property type="molecule type" value="Genomic_DNA"/>
</dbReference>
<dbReference type="Proteomes" id="UP001160142">
    <property type="component" value="Unassembled WGS sequence"/>
</dbReference>
<feature type="domain" description="Ferritin-like" evidence="1">
    <location>
        <begin position="38"/>
        <end position="199"/>
    </location>
</feature>
<dbReference type="RefSeq" id="WP_322132775.1">
    <property type="nucleotide sequence ID" value="NZ_CP085036.1"/>
</dbReference>
<dbReference type="InterPro" id="IPR012347">
    <property type="entry name" value="Ferritin-like"/>
</dbReference>
<organism evidence="2 3">
    <name type="scientific">Antiquaquibacter oligotrophicus</name>
    <dbReference type="NCBI Taxonomy" id="2880260"/>
    <lineage>
        <taxon>Bacteria</taxon>
        <taxon>Bacillati</taxon>
        <taxon>Actinomycetota</taxon>
        <taxon>Actinomycetes</taxon>
        <taxon>Micrococcales</taxon>
        <taxon>Microbacteriaceae</taxon>
        <taxon>Antiquaquibacter</taxon>
    </lineage>
</organism>
<dbReference type="InterPro" id="IPR059125">
    <property type="entry name" value="Ferritin_actino"/>
</dbReference>
<evidence type="ECO:0000313" key="3">
    <source>
        <dbReference type="Proteomes" id="UP001160142"/>
    </source>
</evidence>
<keyword evidence="3" id="KW-1185">Reference proteome</keyword>
<accession>A0ABT6KKN3</accession>
<dbReference type="Pfam" id="PF13794">
    <property type="entry name" value="MiaE_2"/>
    <property type="match status" value="1"/>
</dbReference>